<dbReference type="OrthoDB" id="1401444at2"/>
<dbReference type="GO" id="GO:0004657">
    <property type="term" value="F:proline dehydrogenase activity"/>
    <property type="evidence" value="ECO:0007669"/>
    <property type="project" value="InterPro"/>
</dbReference>
<reference evidence="3 4" key="1">
    <citation type="submission" date="2019-01" db="EMBL/GenBank/DDBJ databases">
        <title>Lacibacter sp. strain TTM-7.</title>
        <authorList>
            <person name="Chen W.-M."/>
        </authorList>
    </citation>
    <scope>NUCLEOTIDE SEQUENCE [LARGE SCALE GENOMIC DNA]</scope>
    <source>
        <strain evidence="3 4">TTM-7</strain>
    </source>
</reference>
<dbReference type="Proteomes" id="UP000290204">
    <property type="component" value="Unassembled WGS sequence"/>
</dbReference>
<dbReference type="InterPro" id="IPR002872">
    <property type="entry name" value="Proline_DH_dom"/>
</dbReference>
<evidence type="ECO:0000256" key="1">
    <source>
        <dbReference type="ARBA" id="ARBA00023002"/>
    </source>
</evidence>
<dbReference type="RefSeq" id="WP_129129787.1">
    <property type="nucleotide sequence ID" value="NZ_SDHW01000001.1"/>
</dbReference>
<dbReference type="InterPro" id="IPR015659">
    <property type="entry name" value="Proline_oxidase"/>
</dbReference>
<evidence type="ECO:0000313" key="4">
    <source>
        <dbReference type="Proteomes" id="UP000290204"/>
    </source>
</evidence>
<dbReference type="GO" id="GO:0071949">
    <property type="term" value="F:FAD binding"/>
    <property type="evidence" value="ECO:0007669"/>
    <property type="project" value="TreeGrafter"/>
</dbReference>
<keyword evidence="4" id="KW-1185">Reference proteome</keyword>
<gene>
    <name evidence="3" type="ORF">ESA94_05250</name>
</gene>
<protein>
    <submittedName>
        <fullName evidence="3">Proline dehydrogenase</fullName>
    </submittedName>
</protein>
<organism evidence="3 4">
    <name type="scientific">Lacibacter luteus</name>
    <dbReference type="NCBI Taxonomy" id="2508719"/>
    <lineage>
        <taxon>Bacteria</taxon>
        <taxon>Pseudomonadati</taxon>
        <taxon>Bacteroidota</taxon>
        <taxon>Chitinophagia</taxon>
        <taxon>Chitinophagales</taxon>
        <taxon>Chitinophagaceae</taxon>
        <taxon>Lacibacter</taxon>
    </lineage>
</organism>
<dbReference type="Pfam" id="PF01619">
    <property type="entry name" value="Pro_dh"/>
    <property type="match status" value="1"/>
</dbReference>
<sequence length="409" mass="46284">MQNNSKVSFENTANAFAYKNDTQLKKAHFLFSSMGYQWLVNIGTRITPWAIKVKLPIKGIIRKTIFEQFVGGETLEQTAKVADKLEEFHVQVILDYGVEGGDYGEEEKDHSCSQFISVINYAATQANIPFMSVKVTGIARFALLEKMDGLMANASGTLVRRYEAALEQLGADEKAEWQRVCNRMEKICSAAAAKKVGVLIDAEETWIQDPVDALTMLMMDQYNKTTAVLYNTAQLYRHDRYQFLCDCYEAAEQRNFILGIKIVRGAYMEKERERAAAMNYPSPIQPDKETCDRDYNRAVEFCLAHVERIATIVASHNEQSNLLAAGLLHEKGLPHNHPHVHFSQLYGMSDHITFNLAKEGYSVSKYLPFGPIEDVVPYLMRRAQENSSVSGQTGRELALIKKELKRRGV</sequence>
<proteinExistence type="predicted"/>
<evidence type="ECO:0000259" key="2">
    <source>
        <dbReference type="Pfam" id="PF01619"/>
    </source>
</evidence>
<evidence type="ECO:0000313" key="3">
    <source>
        <dbReference type="EMBL" id="RXK62416.1"/>
    </source>
</evidence>
<dbReference type="SUPFAM" id="SSF51730">
    <property type="entry name" value="FAD-linked oxidoreductase"/>
    <property type="match status" value="1"/>
</dbReference>
<dbReference type="PANTHER" id="PTHR13914">
    <property type="entry name" value="PROLINE OXIDASE"/>
    <property type="match status" value="1"/>
</dbReference>
<accession>A0A4Q1CMY7</accession>
<dbReference type="PANTHER" id="PTHR13914:SF0">
    <property type="entry name" value="PROLINE DEHYDROGENASE 1, MITOCHONDRIAL"/>
    <property type="match status" value="1"/>
</dbReference>
<name>A0A4Q1CMY7_9BACT</name>
<feature type="domain" description="Proline dehydrogenase" evidence="2">
    <location>
        <begin position="80"/>
        <end position="393"/>
    </location>
</feature>
<comment type="caution">
    <text evidence="3">The sequence shown here is derived from an EMBL/GenBank/DDBJ whole genome shotgun (WGS) entry which is preliminary data.</text>
</comment>
<keyword evidence="1" id="KW-0560">Oxidoreductase</keyword>
<dbReference type="InterPro" id="IPR029041">
    <property type="entry name" value="FAD-linked_oxidoreductase-like"/>
</dbReference>
<dbReference type="Gene3D" id="3.20.20.220">
    <property type="match status" value="1"/>
</dbReference>
<dbReference type="AlphaFoldDB" id="A0A4Q1CMY7"/>
<dbReference type="GO" id="GO:0010133">
    <property type="term" value="P:L-proline catabolic process to L-glutamate"/>
    <property type="evidence" value="ECO:0007669"/>
    <property type="project" value="TreeGrafter"/>
</dbReference>
<dbReference type="EMBL" id="SDHW01000001">
    <property type="protein sequence ID" value="RXK62416.1"/>
    <property type="molecule type" value="Genomic_DNA"/>
</dbReference>